<dbReference type="Proteomes" id="UP001489902">
    <property type="component" value="Chromosome 1"/>
</dbReference>
<evidence type="ECO:0000313" key="2">
    <source>
        <dbReference type="EMBL" id="WZH40748.1"/>
    </source>
</evidence>
<proteinExistence type="predicted"/>
<keyword evidence="3" id="KW-1185">Reference proteome</keyword>
<sequence>MPSSIITSLLCPADKGVTIQGEVFEAEATGTRYMLRGCKPGDDGCDHHTAFLNIGPWASKTLPKGAAETGVYDVHGTIDGTVYSSVCEMSRSVIQTCVVSKQSGFDDSTKYTMSRTKGETGTDFTLLYQSVTLTGGLSKLATSSEAIAPTKTSSSIEAPSTTETSPVTDTSPASATDEPETLTESDIVSTEFTVTGTASSTISTPTTSAGSLPLVRAFAVLTMAGIATALVY</sequence>
<evidence type="ECO:0000256" key="1">
    <source>
        <dbReference type="SAM" id="MobiDB-lite"/>
    </source>
</evidence>
<dbReference type="EMBL" id="CP151260">
    <property type="protein sequence ID" value="WZH40748.1"/>
    <property type="molecule type" value="Genomic_DNA"/>
</dbReference>
<organism evidence="2 3">
    <name type="scientific">Fusarium acuminatum</name>
    <dbReference type="NCBI Taxonomy" id="5515"/>
    <lineage>
        <taxon>Eukaryota</taxon>
        <taxon>Fungi</taxon>
        <taxon>Dikarya</taxon>
        <taxon>Ascomycota</taxon>
        <taxon>Pezizomycotina</taxon>
        <taxon>Sordariomycetes</taxon>
        <taxon>Hypocreomycetidae</taxon>
        <taxon>Hypocreales</taxon>
        <taxon>Nectriaceae</taxon>
        <taxon>Fusarium</taxon>
        <taxon>Fusarium tricinctum species complex</taxon>
    </lineage>
</organism>
<name>A0ABZ2WLK9_9HYPO</name>
<accession>A0ABZ2WLK9</accession>
<evidence type="ECO:0000313" key="3">
    <source>
        <dbReference type="Proteomes" id="UP001489902"/>
    </source>
</evidence>
<evidence type="ECO:0008006" key="4">
    <source>
        <dbReference type="Google" id="ProtNLM"/>
    </source>
</evidence>
<reference evidence="2 3" key="1">
    <citation type="submission" date="2024-04" db="EMBL/GenBank/DDBJ databases">
        <title>Complete genome sequence of Fusarium acuminatum.</title>
        <authorList>
            <person name="Lan B."/>
        </authorList>
    </citation>
    <scope>NUCLEOTIDE SEQUENCE [LARGE SCALE GENOMIC DNA]</scope>
    <source>
        <strain evidence="2">1A</strain>
    </source>
</reference>
<gene>
    <name evidence="2" type="ORF">QYS62_001686</name>
</gene>
<feature type="compositionally biased region" description="Polar residues" evidence="1">
    <location>
        <begin position="148"/>
        <end position="174"/>
    </location>
</feature>
<feature type="region of interest" description="Disordered" evidence="1">
    <location>
        <begin position="148"/>
        <end position="188"/>
    </location>
</feature>
<protein>
    <recommendedName>
        <fullName evidence="4">Cell wall protein</fullName>
    </recommendedName>
</protein>